<dbReference type="Proteomes" id="UP001224997">
    <property type="component" value="Unassembled WGS sequence"/>
</dbReference>
<reference evidence="3 4" key="1">
    <citation type="submission" date="2023-08" db="EMBL/GenBank/DDBJ databases">
        <authorList>
            <person name="Park J.-S."/>
        </authorList>
    </citation>
    <scope>NUCLEOTIDE SEQUENCE [LARGE SCALE GENOMIC DNA]</scope>
    <source>
        <strain evidence="3 4">2205BS29-5</strain>
    </source>
</reference>
<evidence type="ECO:0000313" key="4">
    <source>
        <dbReference type="Proteomes" id="UP001224997"/>
    </source>
</evidence>
<comment type="caution">
    <text evidence="3">The sequence shown here is derived from an EMBL/GenBank/DDBJ whole genome shotgun (WGS) entry which is preliminary data.</text>
</comment>
<evidence type="ECO:0000313" key="3">
    <source>
        <dbReference type="EMBL" id="MDP5306718.1"/>
    </source>
</evidence>
<feature type="compositionally biased region" description="Acidic residues" evidence="1">
    <location>
        <begin position="227"/>
        <end position="239"/>
    </location>
</feature>
<keyword evidence="3" id="KW-0378">Hydrolase</keyword>
<proteinExistence type="predicted"/>
<feature type="compositionally biased region" description="Basic and acidic residues" evidence="1">
    <location>
        <begin position="217"/>
        <end position="226"/>
    </location>
</feature>
<feature type="domain" description="DUF2268" evidence="2">
    <location>
        <begin position="60"/>
        <end position="190"/>
    </location>
</feature>
<dbReference type="GO" id="GO:0006508">
    <property type="term" value="P:proteolysis"/>
    <property type="evidence" value="ECO:0007669"/>
    <property type="project" value="UniProtKB-KW"/>
</dbReference>
<protein>
    <submittedName>
        <fullName evidence="3">DUF2268 domain-containing putative Zn-dependent protease</fullName>
    </submittedName>
</protein>
<name>A0ABT9JA70_9RHOB</name>
<sequence length="260" mass="27380">MTVWTLHLLNARHGLTRVLPDIRATARETVALVSGHADLPPFDLVVRAQPPGAGDRDLPGGPPQPGLIEIALNPDRFDPAQMQRQLIRAMHHLIRAEGPGYGRSLGEALVSEGLAGHFVALLSGGTVDPRATTAPPSGLARRAMNEWSRLDHDHAHWFLGKGDLRRWAGFGLAQRLVAEHLRGQPGGDAEPLAMLPADAFRAALRRLVAAEAAPGPDPERADREPAEDGPEDGPEDAGTDDGAAAAPPAPDDASSPPAGS</sequence>
<dbReference type="RefSeq" id="WP_305962560.1">
    <property type="nucleotide sequence ID" value="NZ_JAVAMQ010000004.1"/>
</dbReference>
<dbReference type="InterPro" id="IPR018728">
    <property type="entry name" value="DUF2268"/>
</dbReference>
<organism evidence="3 4">
    <name type="scientific">Paracoccus spongiarum</name>
    <dbReference type="NCBI Taxonomy" id="3064387"/>
    <lineage>
        <taxon>Bacteria</taxon>
        <taxon>Pseudomonadati</taxon>
        <taxon>Pseudomonadota</taxon>
        <taxon>Alphaproteobacteria</taxon>
        <taxon>Rhodobacterales</taxon>
        <taxon>Paracoccaceae</taxon>
        <taxon>Paracoccus</taxon>
    </lineage>
</organism>
<gene>
    <name evidence="3" type="ORF">Q5Y72_06400</name>
</gene>
<evidence type="ECO:0000259" key="2">
    <source>
        <dbReference type="Pfam" id="PF10026"/>
    </source>
</evidence>
<evidence type="ECO:0000256" key="1">
    <source>
        <dbReference type="SAM" id="MobiDB-lite"/>
    </source>
</evidence>
<dbReference type="EMBL" id="JAVAMQ010000004">
    <property type="protein sequence ID" value="MDP5306718.1"/>
    <property type="molecule type" value="Genomic_DNA"/>
</dbReference>
<accession>A0ABT9JA70</accession>
<keyword evidence="4" id="KW-1185">Reference proteome</keyword>
<keyword evidence="3" id="KW-0645">Protease</keyword>
<dbReference type="GO" id="GO:0008233">
    <property type="term" value="F:peptidase activity"/>
    <property type="evidence" value="ECO:0007669"/>
    <property type="project" value="UniProtKB-KW"/>
</dbReference>
<feature type="region of interest" description="Disordered" evidence="1">
    <location>
        <begin position="209"/>
        <end position="260"/>
    </location>
</feature>
<dbReference type="Pfam" id="PF10026">
    <property type="entry name" value="DUF2268"/>
    <property type="match status" value="1"/>
</dbReference>
<feature type="compositionally biased region" description="Low complexity" evidence="1">
    <location>
        <begin position="240"/>
        <end position="260"/>
    </location>
</feature>